<dbReference type="EMBL" id="JAHRHJ020000009">
    <property type="protein sequence ID" value="KAH9301227.1"/>
    <property type="molecule type" value="Genomic_DNA"/>
</dbReference>
<reference evidence="2 3" key="1">
    <citation type="journal article" date="2021" name="Nat. Plants">
        <title>The Taxus genome provides insights into paclitaxel biosynthesis.</title>
        <authorList>
            <person name="Xiong X."/>
            <person name="Gou J."/>
            <person name="Liao Q."/>
            <person name="Li Y."/>
            <person name="Zhou Q."/>
            <person name="Bi G."/>
            <person name="Li C."/>
            <person name="Du R."/>
            <person name="Wang X."/>
            <person name="Sun T."/>
            <person name="Guo L."/>
            <person name="Liang H."/>
            <person name="Lu P."/>
            <person name="Wu Y."/>
            <person name="Zhang Z."/>
            <person name="Ro D.K."/>
            <person name="Shang Y."/>
            <person name="Huang S."/>
            <person name="Yan J."/>
        </authorList>
    </citation>
    <scope>NUCLEOTIDE SEQUENCE [LARGE SCALE GENOMIC DNA]</scope>
    <source>
        <strain evidence="2">Ta-2019</strain>
    </source>
</reference>
<proteinExistence type="predicted"/>
<keyword evidence="3" id="KW-1185">Reference proteome</keyword>
<feature type="region of interest" description="Disordered" evidence="1">
    <location>
        <begin position="45"/>
        <end position="66"/>
    </location>
</feature>
<protein>
    <submittedName>
        <fullName evidence="2">Uncharacterized protein</fullName>
    </submittedName>
</protein>
<sequence>RPESPPREEHADLDRNFIRDMAATQRQLLQTMECMGTILDRLALDRPRDRHGRRDRSVSISSSYTG</sequence>
<gene>
    <name evidence="2" type="ORF">KI387_012810</name>
</gene>
<dbReference type="AlphaFoldDB" id="A0AA38FGP9"/>
<accession>A0AA38FGP9</accession>
<evidence type="ECO:0000313" key="3">
    <source>
        <dbReference type="Proteomes" id="UP000824469"/>
    </source>
</evidence>
<feature type="non-terminal residue" evidence="2">
    <location>
        <position position="1"/>
    </location>
</feature>
<evidence type="ECO:0000256" key="1">
    <source>
        <dbReference type="SAM" id="MobiDB-lite"/>
    </source>
</evidence>
<feature type="non-terminal residue" evidence="2">
    <location>
        <position position="66"/>
    </location>
</feature>
<name>A0AA38FGP9_TAXCH</name>
<organism evidence="2 3">
    <name type="scientific">Taxus chinensis</name>
    <name type="common">Chinese yew</name>
    <name type="synonym">Taxus wallichiana var. chinensis</name>
    <dbReference type="NCBI Taxonomy" id="29808"/>
    <lineage>
        <taxon>Eukaryota</taxon>
        <taxon>Viridiplantae</taxon>
        <taxon>Streptophyta</taxon>
        <taxon>Embryophyta</taxon>
        <taxon>Tracheophyta</taxon>
        <taxon>Spermatophyta</taxon>
        <taxon>Pinopsida</taxon>
        <taxon>Pinidae</taxon>
        <taxon>Conifers II</taxon>
        <taxon>Cupressales</taxon>
        <taxon>Taxaceae</taxon>
        <taxon>Taxus</taxon>
    </lineage>
</organism>
<evidence type="ECO:0000313" key="2">
    <source>
        <dbReference type="EMBL" id="KAH9301227.1"/>
    </source>
</evidence>
<comment type="caution">
    <text evidence="2">The sequence shown here is derived from an EMBL/GenBank/DDBJ whole genome shotgun (WGS) entry which is preliminary data.</text>
</comment>
<dbReference type="Proteomes" id="UP000824469">
    <property type="component" value="Unassembled WGS sequence"/>
</dbReference>